<reference evidence="7 8" key="1">
    <citation type="journal article" date="2011" name="Science">
        <title>The Selaginella genome identifies genetic changes associated with the evolution of vascular plants.</title>
        <authorList>
            <person name="Banks J.A."/>
            <person name="Nishiyama T."/>
            <person name="Hasebe M."/>
            <person name="Bowman J.L."/>
            <person name="Gribskov M."/>
            <person name="dePamphilis C."/>
            <person name="Albert V.A."/>
            <person name="Aono N."/>
            <person name="Aoyama T."/>
            <person name="Ambrose B.A."/>
            <person name="Ashton N.W."/>
            <person name="Axtell M.J."/>
            <person name="Barker E."/>
            <person name="Barker M.S."/>
            <person name="Bennetzen J.L."/>
            <person name="Bonawitz N.D."/>
            <person name="Chapple C."/>
            <person name="Cheng C."/>
            <person name="Correa L.G."/>
            <person name="Dacre M."/>
            <person name="DeBarry J."/>
            <person name="Dreyer I."/>
            <person name="Elias M."/>
            <person name="Engstrom E.M."/>
            <person name="Estelle M."/>
            <person name="Feng L."/>
            <person name="Finet C."/>
            <person name="Floyd S.K."/>
            <person name="Frommer W.B."/>
            <person name="Fujita T."/>
            <person name="Gramzow L."/>
            <person name="Gutensohn M."/>
            <person name="Harholt J."/>
            <person name="Hattori M."/>
            <person name="Heyl A."/>
            <person name="Hirai T."/>
            <person name="Hiwatashi Y."/>
            <person name="Ishikawa M."/>
            <person name="Iwata M."/>
            <person name="Karol K.G."/>
            <person name="Koehler B."/>
            <person name="Kolukisaoglu U."/>
            <person name="Kubo M."/>
            <person name="Kurata T."/>
            <person name="Lalonde S."/>
            <person name="Li K."/>
            <person name="Li Y."/>
            <person name="Litt A."/>
            <person name="Lyons E."/>
            <person name="Manning G."/>
            <person name="Maruyama T."/>
            <person name="Michael T.P."/>
            <person name="Mikami K."/>
            <person name="Miyazaki S."/>
            <person name="Morinaga S."/>
            <person name="Murata T."/>
            <person name="Mueller-Roeber B."/>
            <person name="Nelson D.R."/>
            <person name="Obara M."/>
            <person name="Oguri Y."/>
            <person name="Olmstead R.G."/>
            <person name="Onodera N."/>
            <person name="Petersen B.L."/>
            <person name="Pils B."/>
            <person name="Prigge M."/>
            <person name="Rensing S.A."/>
            <person name="Riano-Pachon D.M."/>
            <person name="Roberts A.W."/>
            <person name="Sato Y."/>
            <person name="Scheller H.V."/>
            <person name="Schulz B."/>
            <person name="Schulz C."/>
            <person name="Shakirov E.V."/>
            <person name="Shibagaki N."/>
            <person name="Shinohara N."/>
            <person name="Shippen D.E."/>
            <person name="Soerensen I."/>
            <person name="Sotooka R."/>
            <person name="Sugimoto N."/>
            <person name="Sugita M."/>
            <person name="Sumikawa N."/>
            <person name="Tanurdzic M."/>
            <person name="Theissen G."/>
            <person name="Ulvskov P."/>
            <person name="Wakazuki S."/>
            <person name="Weng J.K."/>
            <person name="Willats W.W."/>
            <person name="Wipf D."/>
            <person name="Wolf P.G."/>
            <person name="Yang L."/>
            <person name="Zimmer A.D."/>
            <person name="Zhu Q."/>
            <person name="Mitros T."/>
            <person name="Hellsten U."/>
            <person name="Loque D."/>
            <person name="Otillar R."/>
            <person name="Salamov A."/>
            <person name="Schmutz J."/>
            <person name="Shapiro H."/>
            <person name="Lindquist E."/>
            <person name="Lucas S."/>
            <person name="Rokhsar D."/>
            <person name="Grigoriev I.V."/>
        </authorList>
    </citation>
    <scope>NUCLEOTIDE SEQUENCE [LARGE SCALE GENOMIC DNA]</scope>
</reference>
<accession>D8RUN0</accession>
<dbReference type="SUPFAM" id="SSF53474">
    <property type="entry name" value="alpha/beta-Hydrolases"/>
    <property type="match status" value="1"/>
</dbReference>
<keyword evidence="2" id="KW-0812">Transmembrane</keyword>
<dbReference type="OMA" id="HTFFKEC"/>
<comment type="subcellular location">
    <subcellularLocation>
        <location evidence="6">Nucleus outer membrane</location>
        <topology evidence="6">Single-pass membrane protein</topology>
    </subcellularLocation>
</comment>
<evidence type="ECO:0000256" key="4">
    <source>
        <dbReference type="ARBA" id="ARBA00023136"/>
    </source>
</evidence>
<feature type="non-terminal residue" evidence="7">
    <location>
        <position position="1"/>
    </location>
</feature>
<evidence type="ECO:0000313" key="8">
    <source>
        <dbReference type="Proteomes" id="UP000001514"/>
    </source>
</evidence>
<organism evidence="8">
    <name type="scientific">Selaginella moellendorffii</name>
    <name type="common">Spikemoss</name>
    <dbReference type="NCBI Taxonomy" id="88036"/>
    <lineage>
        <taxon>Eukaryota</taxon>
        <taxon>Viridiplantae</taxon>
        <taxon>Streptophyta</taxon>
        <taxon>Embryophyta</taxon>
        <taxon>Tracheophyta</taxon>
        <taxon>Lycopodiopsida</taxon>
        <taxon>Selaginellales</taxon>
        <taxon>Selaginellaceae</taxon>
        <taxon>Selaginella</taxon>
    </lineage>
</organism>
<feature type="non-terminal residue" evidence="7">
    <location>
        <position position="266"/>
    </location>
</feature>
<dbReference type="HOGENOM" id="CLU_036503_2_1_1"/>
<keyword evidence="4" id="KW-0472">Membrane</keyword>
<comment type="similarity">
    <text evidence="1">Belongs to the TMEM53 family.</text>
</comment>
<evidence type="ECO:0008006" key="9">
    <source>
        <dbReference type="Google" id="ProtNLM"/>
    </source>
</evidence>
<dbReference type="InParanoid" id="D8RUN0"/>
<gene>
    <name evidence="7" type="ORF">SELMODRAFT_33888</name>
</gene>
<name>D8RUN0_SELML</name>
<evidence type="ECO:0000256" key="6">
    <source>
        <dbReference type="ARBA" id="ARBA00034303"/>
    </source>
</evidence>
<dbReference type="PANTHER" id="PTHR12265">
    <property type="entry name" value="TRANSMEMBRANE PROTEIN 53"/>
    <property type="match status" value="1"/>
</dbReference>
<dbReference type="OrthoDB" id="77878at2759"/>
<dbReference type="InterPro" id="IPR029058">
    <property type="entry name" value="AB_hydrolase_fold"/>
</dbReference>
<evidence type="ECO:0000256" key="3">
    <source>
        <dbReference type="ARBA" id="ARBA00022989"/>
    </source>
</evidence>
<dbReference type="KEGG" id="smo:SELMODRAFT_33888"/>
<dbReference type="InterPro" id="IPR008547">
    <property type="entry name" value="DUF829_TMEM53"/>
</dbReference>
<protein>
    <recommendedName>
        <fullName evidence="9">Transmembrane protein 53</fullName>
    </recommendedName>
</protein>
<proteinExistence type="inferred from homology"/>
<keyword evidence="5" id="KW-0539">Nucleus</keyword>
<dbReference type="EMBL" id="GL377590">
    <property type="protein sequence ID" value="EFJ24238.1"/>
    <property type="molecule type" value="Genomic_DNA"/>
</dbReference>
<sequence length="266" mass="29740">GEGDLVVVLLGWLGAQHKHLKKYAEWYNSRGISAMTFVMPMPDLLSLGVIGKADRHVDLLYAEIKQWLASGGRKEKSVLFHTFSNTGWFFYGALLEKLQQQGQQHLTSRIKGCVVDSGPAAELSPQVWASGFATAFLKKQSFSTQSLAGLTDAERAILAQPSASETLLLAVLEKFFAVLLAVPAVKLRLARIISILSSKQPRCPQLYIYSSADRVIPASYVEEFMDLQKKSGYKVSCFDMRISPHVDHLRSFPALYHEQLEKFFQE</sequence>
<evidence type="ECO:0000313" key="7">
    <source>
        <dbReference type="EMBL" id="EFJ24238.1"/>
    </source>
</evidence>
<dbReference type="Proteomes" id="UP000001514">
    <property type="component" value="Unassembled WGS sequence"/>
</dbReference>
<dbReference type="PANTHER" id="PTHR12265:SF30">
    <property type="entry name" value="TRANSMEMBRANE PROTEIN 53"/>
    <property type="match status" value="1"/>
</dbReference>
<dbReference type="AlphaFoldDB" id="D8RUN0"/>
<evidence type="ECO:0000256" key="2">
    <source>
        <dbReference type="ARBA" id="ARBA00022692"/>
    </source>
</evidence>
<dbReference type="Pfam" id="PF05705">
    <property type="entry name" value="DUF829"/>
    <property type="match status" value="1"/>
</dbReference>
<keyword evidence="3" id="KW-1133">Transmembrane helix</keyword>
<dbReference type="Gramene" id="EFJ24238">
    <property type="protein sequence ID" value="EFJ24238"/>
    <property type="gene ID" value="SELMODRAFT_33888"/>
</dbReference>
<dbReference type="GO" id="GO:0005640">
    <property type="term" value="C:nuclear outer membrane"/>
    <property type="evidence" value="ECO:0007669"/>
    <property type="project" value="UniProtKB-SubCell"/>
</dbReference>
<evidence type="ECO:0000256" key="1">
    <source>
        <dbReference type="ARBA" id="ARBA00007387"/>
    </source>
</evidence>
<dbReference type="eggNOG" id="KOG2521">
    <property type="taxonomic scope" value="Eukaryota"/>
</dbReference>
<keyword evidence="8" id="KW-1185">Reference proteome</keyword>
<evidence type="ECO:0000256" key="5">
    <source>
        <dbReference type="ARBA" id="ARBA00023242"/>
    </source>
</evidence>